<dbReference type="InterPro" id="IPR036273">
    <property type="entry name" value="CRAL/TRIO_N_dom_sf"/>
</dbReference>
<accession>A0A1D2NIE4</accession>
<dbReference type="InterPro" id="IPR036865">
    <property type="entry name" value="CRAL-TRIO_dom_sf"/>
</dbReference>
<dbReference type="PANTHER" id="PTHR23324">
    <property type="entry name" value="SEC14 RELATED PROTEIN"/>
    <property type="match status" value="1"/>
</dbReference>
<dbReference type="Proteomes" id="UP000094527">
    <property type="component" value="Unassembled WGS sequence"/>
</dbReference>
<protein>
    <submittedName>
        <fullName evidence="2">SEC14-like protein 4</fullName>
    </submittedName>
</protein>
<proteinExistence type="predicted"/>
<dbReference type="PANTHER" id="PTHR23324:SF83">
    <property type="entry name" value="SEC14-LIKE PROTEIN 2"/>
    <property type="match status" value="1"/>
</dbReference>
<name>A0A1D2NIE4_ORCCI</name>
<dbReference type="SUPFAM" id="SSF46938">
    <property type="entry name" value="CRAL/TRIO N-terminal domain"/>
    <property type="match status" value="1"/>
</dbReference>
<keyword evidence="3" id="KW-1185">Reference proteome</keyword>
<dbReference type="OrthoDB" id="6423696at2759"/>
<dbReference type="STRING" id="48709.A0A1D2NIE4"/>
<keyword evidence="1" id="KW-0175">Coiled coil</keyword>
<dbReference type="AlphaFoldDB" id="A0A1D2NIE4"/>
<reference evidence="2 3" key="1">
    <citation type="journal article" date="2016" name="Genome Biol. Evol.">
        <title>Gene Family Evolution Reflects Adaptation to Soil Environmental Stressors in the Genome of the Collembolan Orchesella cincta.</title>
        <authorList>
            <person name="Faddeeva-Vakhrusheva A."/>
            <person name="Derks M.F."/>
            <person name="Anvar S.Y."/>
            <person name="Agamennone V."/>
            <person name="Suring W."/>
            <person name="Smit S."/>
            <person name="van Straalen N.M."/>
            <person name="Roelofs D."/>
        </authorList>
    </citation>
    <scope>NUCLEOTIDE SEQUENCE [LARGE SCALE GENOMIC DNA]</scope>
    <source>
        <tissue evidence="2">Mixed pool</tissue>
    </source>
</reference>
<dbReference type="OMA" id="TTYHECN"/>
<dbReference type="GO" id="GO:0005737">
    <property type="term" value="C:cytoplasm"/>
    <property type="evidence" value="ECO:0007669"/>
    <property type="project" value="TreeGrafter"/>
</dbReference>
<dbReference type="Gene3D" id="3.40.525.10">
    <property type="entry name" value="CRAL-TRIO lipid binding domain"/>
    <property type="match status" value="1"/>
</dbReference>
<comment type="caution">
    <text evidence="2">The sequence shown here is derived from an EMBL/GenBank/DDBJ whole genome shotgun (WGS) entry which is preliminary data.</text>
</comment>
<evidence type="ECO:0000313" key="2">
    <source>
        <dbReference type="EMBL" id="ODN04855.1"/>
    </source>
</evidence>
<gene>
    <name evidence="2" type="ORF">Ocin01_01827</name>
</gene>
<dbReference type="InterPro" id="IPR051064">
    <property type="entry name" value="SEC14/CRAL-TRIO_domain"/>
</dbReference>
<sequence>MQETSVLSENEKIALSQFKERLKDLNLENQDLMEDRRLINWLRARDLKLDAAESMFRKHLDWRQEFNIDTILKHGFNNIPEEALKML</sequence>
<evidence type="ECO:0000313" key="3">
    <source>
        <dbReference type="Proteomes" id="UP000094527"/>
    </source>
</evidence>
<organism evidence="2 3">
    <name type="scientific">Orchesella cincta</name>
    <name type="common">Springtail</name>
    <name type="synonym">Podura cincta</name>
    <dbReference type="NCBI Taxonomy" id="48709"/>
    <lineage>
        <taxon>Eukaryota</taxon>
        <taxon>Metazoa</taxon>
        <taxon>Ecdysozoa</taxon>
        <taxon>Arthropoda</taxon>
        <taxon>Hexapoda</taxon>
        <taxon>Collembola</taxon>
        <taxon>Entomobryomorpha</taxon>
        <taxon>Entomobryoidea</taxon>
        <taxon>Orchesellidae</taxon>
        <taxon>Orchesellinae</taxon>
        <taxon>Orchesella</taxon>
    </lineage>
</organism>
<evidence type="ECO:0000256" key="1">
    <source>
        <dbReference type="SAM" id="Coils"/>
    </source>
</evidence>
<feature type="coiled-coil region" evidence="1">
    <location>
        <begin position="8"/>
        <end position="35"/>
    </location>
</feature>
<dbReference type="EMBL" id="LJIJ01000035">
    <property type="protein sequence ID" value="ODN04855.1"/>
    <property type="molecule type" value="Genomic_DNA"/>
</dbReference>